<evidence type="ECO:0000256" key="2">
    <source>
        <dbReference type="ARBA" id="ARBA00022801"/>
    </source>
</evidence>
<comment type="caution">
    <text evidence="3">The sequence shown here is derived from an EMBL/GenBank/DDBJ whole genome shotgun (WGS) entry which is preliminary data.</text>
</comment>
<dbReference type="EMBL" id="JBEPCU010000944">
    <property type="protein sequence ID" value="MER6982127.1"/>
    <property type="molecule type" value="Genomic_DNA"/>
</dbReference>
<sequence length="264" mass="29415">MQHTRIFLAGDSSVTSRPRSMAPMVGWGQVLQLFVQGAEVVNAARAGSSSRSFLERGRLAWILENIAPGDLLLISFGLIDMKPGDGRFTEPFGDYQWFLRQYALGVRERGAHPVFVTSHERRVFDGYGNMRRPLGLYPTAMRELAMGLSVPLIDLNEWSVAWWRQAGPEGTKELFLYLEPGEHPNYPDGIADNTHLRGHGAMECARFVAGEMCAKGLLTPEYFRNLDARIPETAVEFLDDHVFEQLTKERVGGRATMAGNGASI</sequence>
<dbReference type="InterPro" id="IPR037459">
    <property type="entry name" value="RhgT-like"/>
</dbReference>
<organism evidence="3 4">
    <name type="scientific">Streptomyces carpinensis</name>
    <dbReference type="NCBI Taxonomy" id="66369"/>
    <lineage>
        <taxon>Bacteria</taxon>
        <taxon>Bacillati</taxon>
        <taxon>Actinomycetota</taxon>
        <taxon>Actinomycetes</taxon>
        <taxon>Kitasatosporales</taxon>
        <taxon>Streptomycetaceae</taxon>
        <taxon>Streptomyces</taxon>
    </lineage>
</organism>
<accession>A0ABV1WDB7</accession>
<dbReference type="PANTHER" id="PTHR43695">
    <property type="entry name" value="PUTATIVE (AFU_ORTHOLOGUE AFUA_2G17250)-RELATED"/>
    <property type="match status" value="1"/>
</dbReference>
<evidence type="ECO:0000313" key="3">
    <source>
        <dbReference type="EMBL" id="MER6982127.1"/>
    </source>
</evidence>
<dbReference type="RefSeq" id="WP_086728981.1">
    <property type="nucleotide sequence ID" value="NZ_MUBM01000273.1"/>
</dbReference>
<dbReference type="InterPro" id="IPR036514">
    <property type="entry name" value="SGNH_hydro_sf"/>
</dbReference>
<comment type="similarity">
    <text evidence="1">Belongs to the 'GDSL' lipolytic enzyme family.</text>
</comment>
<keyword evidence="4" id="KW-1185">Reference proteome</keyword>
<name>A0ABV1WDB7_9ACTN</name>
<dbReference type="CDD" id="cd01821">
    <property type="entry name" value="Rhamnogalacturan_acetylesterase_like"/>
    <property type="match status" value="1"/>
</dbReference>
<keyword evidence="2" id="KW-0378">Hydrolase</keyword>
<gene>
    <name evidence="3" type="ORF">ABT317_35440</name>
</gene>
<evidence type="ECO:0000313" key="4">
    <source>
        <dbReference type="Proteomes" id="UP001458415"/>
    </source>
</evidence>
<dbReference type="PANTHER" id="PTHR43695:SF1">
    <property type="entry name" value="RHAMNOGALACTURONAN ACETYLESTERASE"/>
    <property type="match status" value="1"/>
</dbReference>
<dbReference type="SUPFAM" id="SSF52266">
    <property type="entry name" value="SGNH hydrolase"/>
    <property type="match status" value="1"/>
</dbReference>
<dbReference type="Proteomes" id="UP001458415">
    <property type="component" value="Unassembled WGS sequence"/>
</dbReference>
<reference evidence="3 4" key="1">
    <citation type="submission" date="2024-06" db="EMBL/GenBank/DDBJ databases">
        <title>The Natural Products Discovery Center: Release of the First 8490 Sequenced Strains for Exploring Actinobacteria Biosynthetic Diversity.</title>
        <authorList>
            <person name="Kalkreuter E."/>
            <person name="Kautsar S.A."/>
            <person name="Yang D."/>
            <person name="Bader C.D."/>
            <person name="Teijaro C.N."/>
            <person name="Fluegel L."/>
            <person name="Davis C.M."/>
            <person name="Simpson J.R."/>
            <person name="Lauterbach L."/>
            <person name="Steele A.D."/>
            <person name="Gui C."/>
            <person name="Meng S."/>
            <person name="Li G."/>
            <person name="Viehrig K."/>
            <person name="Ye F."/>
            <person name="Su P."/>
            <person name="Kiefer A.F."/>
            <person name="Nichols A."/>
            <person name="Cepeda A.J."/>
            <person name="Yan W."/>
            <person name="Fan B."/>
            <person name="Jiang Y."/>
            <person name="Adhikari A."/>
            <person name="Zheng C.-J."/>
            <person name="Schuster L."/>
            <person name="Cowan T.M."/>
            <person name="Smanski M.J."/>
            <person name="Chevrette M.G."/>
            <person name="De Carvalho L.P.S."/>
            <person name="Shen B."/>
        </authorList>
    </citation>
    <scope>NUCLEOTIDE SEQUENCE [LARGE SCALE GENOMIC DNA]</scope>
    <source>
        <strain evidence="3 4">NPDC000634</strain>
    </source>
</reference>
<proteinExistence type="inferred from homology"/>
<evidence type="ECO:0000256" key="1">
    <source>
        <dbReference type="ARBA" id="ARBA00008668"/>
    </source>
</evidence>
<protein>
    <submittedName>
        <fullName evidence="3">Rhamnogalacturonan acetylesterase</fullName>
    </submittedName>
</protein>
<dbReference type="Gene3D" id="3.40.50.1110">
    <property type="entry name" value="SGNH hydrolase"/>
    <property type="match status" value="1"/>
</dbReference>